<gene>
    <name evidence="1" type="ORF">F2Y07_03265</name>
</gene>
<reference evidence="1 2" key="1">
    <citation type="journal article" date="2019" name="Nat. Med.">
        <title>A library of human gut bacterial isolates paired with longitudinal multiomics data enables mechanistic microbiome research.</title>
        <authorList>
            <person name="Poyet M."/>
            <person name="Groussin M."/>
            <person name="Gibbons S.M."/>
            <person name="Avila-Pacheco J."/>
            <person name="Jiang X."/>
            <person name="Kearney S.M."/>
            <person name="Perrotta A.R."/>
            <person name="Berdy B."/>
            <person name="Zhao S."/>
            <person name="Lieberman T.D."/>
            <person name="Swanson P.K."/>
            <person name="Smith M."/>
            <person name="Roesemann S."/>
            <person name="Alexander J.E."/>
            <person name="Rich S.A."/>
            <person name="Livny J."/>
            <person name="Vlamakis H."/>
            <person name="Clish C."/>
            <person name="Bullock K."/>
            <person name="Deik A."/>
            <person name="Scott J."/>
            <person name="Pierce K.A."/>
            <person name="Xavier R.J."/>
            <person name="Alm E.J."/>
        </authorList>
    </citation>
    <scope>NUCLEOTIDE SEQUENCE [LARGE SCALE GENOMIC DNA]</scope>
    <source>
        <strain evidence="1 2">BIOML-A1</strain>
    </source>
</reference>
<dbReference type="AlphaFoldDB" id="A0A5B3GUI5"/>
<name>A0A5B3GUI5_9BACT</name>
<accession>A0A5B3GUI5</accession>
<comment type="caution">
    <text evidence="1">The sequence shown here is derived from an EMBL/GenBank/DDBJ whole genome shotgun (WGS) entry which is preliminary data.</text>
</comment>
<proteinExistence type="predicted"/>
<dbReference type="EMBL" id="VVXJ01000005">
    <property type="protein sequence ID" value="KAA2377170.1"/>
    <property type="molecule type" value="Genomic_DNA"/>
</dbReference>
<evidence type="ECO:0000313" key="1">
    <source>
        <dbReference type="EMBL" id="KAA2377170.1"/>
    </source>
</evidence>
<evidence type="ECO:0000313" key="2">
    <source>
        <dbReference type="Proteomes" id="UP000322658"/>
    </source>
</evidence>
<dbReference type="RefSeq" id="WP_149885803.1">
    <property type="nucleotide sequence ID" value="NZ_CAUABS010000002.1"/>
</dbReference>
<organism evidence="1 2">
    <name type="scientific">Alistipes shahii</name>
    <dbReference type="NCBI Taxonomy" id="328814"/>
    <lineage>
        <taxon>Bacteria</taxon>
        <taxon>Pseudomonadati</taxon>
        <taxon>Bacteroidota</taxon>
        <taxon>Bacteroidia</taxon>
        <taxon>Bacteroidales</taxon>
        <taxon>Rikenellaceae</taxon>
        <taxon>Alistipes</taxon>
    </lineage>
</organism>
<dbReference type="Proteomes" id="UP000322658">
    <property type="component" value="Unassembled WGS sequence"/>
</dbReference>
<protein>
    <submittedName>
        <fullName evidence="1">Uncharacterized protein</fullName>
    </submittedName>
</protein>
<sequence>MKNKNDKRGKSPANFYDRIAEMLNKAAIPQTITVEAEGVSPETFLATGITKRELYATVAMASLAHAVVTTPPTGGGRLRSDWARRVATQAAELAYYLDEALGEIERNGEPAKDSRR</sequence>